<evidence type="ECO:0000256" key="1">
    <source>
        <dbReference type="SAM" id="MobiDB-lite"/>
    </source>
</evidence>
<evidence type="ECO:0008006" key="4">
    <source>
        <dbReference type="Google" id="ProtNLM"/>
    </source>
</evidence>
<dbReference type="RefSeq" id="WP_002709953.1">
    <property type="nucleotide sequence ID" value="NZ_JH651384.1"/>
</dbReference>
<organism evidence="2 3">
    <name type="scientific">Thiothrix nivea (strain ATCC 35100 / DSM 5205 / JP2)</name>
    <dbReference type="NCBI Taxonomy" id="870187"/>
    <lineage>
        <taxon>Bacteria</taxon>
        <taxon>Pseudomonadati</taxon>
        <taxon>Pseudomonadota</taxon>
        <taxon>Gammaproteobacteria</taxon>
        <taxon>Thiotrichales</taxon>
        <taxon>Thiotrichaceae</taxon>
        <taxon>Thiothrix</taxon>
    </lineage>
</organism>
<dbReference type="AlphaFoldDB" id="A0A656HI61"/>
<proteinExistence type="predicted"/>
<reference evidence="3" key="1">
    <citation type="journal article" date="2011" name="Stand. Genomic Sci.">
        <title>Genome sequence of the filamentous, gliding Thiothrix nivea neotype strain (JP2(T)).</title>
        <authorList>
            <person name="Lapidus A."/>
            <person name="Nolan M."/>
            <person name="Lucas S."/>
            <person name="Glavina Del Rio T."/>
            <person name="Tice H."/>
            <person name="Cheng J.F."/>
            <person name="Tapia R."/>
            <person name="Han C."/>
            <person name="Goodwin L."/>
            <person name="Pitluck S."/>
            <person name="Liolios K."/>
            <person name="Pagani I."/>
            <person name="Ivanova N."/>
            <person name="Huntemann M."/>
            <person name="Mavromatis K."/>
            <person name="Mikhailova N."/>
            <person name="Pati A."/>
            <person name="Chen A."/>
            <person name="Palaniappan K."/>
            <person name="Land M."/>
            <person name="Brambilla E.M."/>
            <person name="Rohde M."/>
            <person name="Abt B."/>
            <person name="Verbarg S."/>
            <person name="Goker M."/>
            <person name="Bristow J."/>
            <person name="Eisen J.A."/>
            <person name="Markowitz V."/>
            <person name="Hugenholtz P."/>
            <person name="Kyrpides N.C."/>
            <person name="Klenk H.P."/>
            <person name="Woyke T."/>
        </authorList>
    </citation>
    <scope>NUCLEOTIDE SEQUENCE [LARGE SCALE GENOMIC DNA]</scope>
    <source>
        <strain evidence="3">ATCC 35100 / DSM 5205 / JP2</strain>
    </source>
</reference>
<accession>A0A656HI61</accession>
<evidence type="ECO:0000313" key="2">
    <source>
        <dbReference type="EMBL" id="EIJ36063.1"/>
    </source>
</evidence>
<name>A0A656HI61_THINJ</name>
<keyword evidence="3" id="KW-1185">Reference proteome</keyword>
<sequence>MINLTKLINPPIQPLLWGSGMVMLALGTWSILSLKMLDENGASQATDISVKIPDASVLDTPNLNAYPQMVQAPLFWESRKLFVPEPVTPEPQIVTPVDTTLPQGRLIGIIDVEGSLFGIMENAAGGSVRLRVGDSWGAWKVTGIDPDRLLLEVGNQRQDIPLVADFAAPQENPRVVQARAAAAQQKAHQQAQRQQQAMPAGQAQPFANAVAPAATAGLPFPADAEKQPPALSVNEALEARQRLMAARWGALTGEDAAAAQPPTSQ</sequence>
<dbReference type="EMBL" id="JH651384">
    <property type="protein sequence ID" value="EIJ36063.1"/>
    <property type="molecule type" value="Genomic_DNA"/>
</dbReference>
<dbReference type="OrthoDB" id="5623608at2"/>
<feature type="region of interest" description="Disordered" evidence="1">
    <location>
        <begin position="181"/>
        <end position="203"/>
    </location>
</feature>
<evidence type="ECO:0000313" key="3">
    <source>
        <dbReference type="Proteomes" id="UP000005317"/>
    </source>
</evidence>
<gene>
    <name evidence="2" type="ORF">Thini_3557</name>
</gene>
<protein>
    <recommendedName>
        <fullName evidence="4">Type II secretion system protein GspC N-terminal domain-containing protein</fullName>
    </recommendedName>
</protein>
<dbReference type="Proteomes" id="UP000005317">
    <property type="component" value="Unassembled WGS sequence"/>
</dbReference>